<evidence type="ECO:0000313" key="2">
    <source>
        <dbReference type="Proteomes" id="UP000824232"/>
    </source>
</evidence>
<dbReference type="AlphaFoldDB" id="A0A9D1J2F9"/>
<dbReference type="EMBL" id="DVHC01000013">
    <property type="protein sequence ID" value="HIR58611.1"/>
    <property type="molecule type" value="Genomic_DNA"/>
</dbReference>
<reference evidence="1" key="1">
    <citation type="submission" date="2020-10" db="EMBL/GenBank/DDBJ databases">
        <authorList>
            <person name="Gilroy R."/>
        </authorList>
    </citation>
    <scope>NUCLEOTIDE SEQUENCE</scope>
    <source>
        <strain evidence="1">CHK184-20233</strain>
    </source>
</reference>
<proteinExistence type="predicted"/>
<gene>
    <name evidence="1" type="ORF">IAB38_01030</name>
</gene>
<accession>A0A9D1J2F9</accession>
<name>A0A9D1J2F9_9FIRM</name>
<protein>
    <submittedName>
        <fullName evidence="1">Uncharacterized protein</fullName>
    </submittedName>
</protein>
<organism evidence="1 2">
    <name type="scientific">Candidatus Onthousia excrementipullorum</name>
    <dbReference type="NCBI Taxonomy" id="2840884"/>
    <lineage>
        <taxon>Bacteria</taxon>
        <taxon>Bacillati</taxon>
        <taxon>Bacillota</taxon>
        <taxon>Bacilli</taxon>
        <taxon>Candidatus Onthousia</taxon>
    </lineage>
</organism>
<dbReference type="Proteomes" id="UP000824232">
    <property type="component" value="Unassembled WGS sequence"/>
</dbReference>
<reference evidence="1" key="2">
    <citation type="journal article" date="2021" name="PeerJ">
        <title>Extensive microbial diversity within the chicken gut microbiome revealed by metagenomics and culture.</title>
        <authorList>
            <person name="Gilroy R."/>
            <person name="Ravi A."/>
            <person name="Getino M."/>
            <person name="Pursley I."/>
            <person name="Horton D.L."/>
            <person name="Alikhan N.F."/>
            <person name="Baker D."/>
            <person name="Gharbi K."/>
            <person name="Hall N."/>
            <person name="Watson M."/>
            <person name="Adriaenssens E.M."/>
            <person name="Foster-Nyarko E."/>
            <person name="Jarju S."/>
            <person name="Secka A."/>
            <person name="Antonio M."/>
            <person name="Oren A."/>
            <person name="Chaudhuri R.R."/>
            <person name="La Ragione R."/>
            <person name="Hildebrand F."/>
            <person name="Pallen M.J."/>
        </authorList>
    </citation>
    <scope>NUCLEOTIDE SEQUENCE</scope>
    <source>
        <strain evidence="1">CHK184-20233</strain>
    </source>
</reference>
<comment type="caution">
    <text evidence="1">The sequence shown here is derived from an EMBL/GenBank/DDBJ whole genome shotgun (WGS) entry which is preliminary data.</text>
</comment>
<sequence length="136" mass="16490">MKNDEFIIKIDAIIEYLKKNGGYKYKLYNHTCPLYDKGPDSNIVEYARDIKDFYLNTYNYDSYEEFIISEICTIIEDNLKMFLLSDNKLLKMKFYCKDKTDYKYKSTPYNLIIEFVEEALLDLLNTEYLYDYRDIK</sequence>
<evidence type="ECO:0000313" key="1">
    <source>
        <dbReference type="EMBL" id="HIR58611.1"/>
    </source>
</evidence>